<proteinExistence type="predicted"/>
<feature type="domain" description="ATPase of the ABC class C-terminal" evidence="1">
    <location>
        <begin position="169"/>
        <end position="440"/>
    </location>
</feature>
<gene>
    <name evidence="4" type="ORF">KTH89_05685</name>
</gene>
<evidence type="ECO:0000259" key="3">
    <source>
        <dbReference type="Pfam" id="PF21117"/>
    </source>
</evidence>
<feature type="domain" description="MRB1590-like C-terminal" evidence="3">
    <location>
        <begin position="472"/>
        <end position="571"/>
    </location>
</feature>
<comment type="caution">
    <text evidence="4">The sequence shown here is derived from an EMBL/GenBank/DDBJ whole genome shotgun (WGS) entry which is preliminary data.</text>
</comment>
<accession>A0A949NDJ0</accession>
<evidence type="ECO:0000259" key="1">
    <source>
        <dbReference type="Pfam" id="PF09818"/>
    </source>
</evidence>
<evidence type="ECO:0000313" key="4">
    <source>
        <dbReference type="EMBL" id="MBU9736021.1"/>
    </source>
</evidence>
<dbReference type="PANTHER" id="PTHR38149:SF1">
    <property type="entry name" value="ATPASE"/>
    <property type="match status" value="1"/>
</dbReference>
<dbReference type="EMBL" id="JAHQCW010000006">
    <property type="protein sequence ID" value="MBU9736021.1"/>
    <property type="molecule type" value="Genomic_DNA"/>
</dbReference>
<evidence type="ECO:0000313" key="5">
    <source>
        <dbReference type="Proteomes" id="UP000712157"/>
    </source>
</evidence>
<dbReference type="AlphaFoldDB" id="A0A949NDJ0"/>
<feature type="domain" description="ATPase of the ABC class N-terminal" evidence="2">
    <location>
        <begin position="5"/>
        <end position="164"/>
    </location>
</feature>
<dbReference type="Pfam" id="PF09818">
    <property type="entry name" value="ABC_ATPase"/>
    <property type="match status" value="1"/>
</dbReference>
<protein>
    <submittedName>
        <fullName evidence="4">ABC-ATPase domain-containing protein</fullName>
    </submittedName>
</protein>
<dbReference type="InterPro" id="IPR019195">
    <property type="entry name" value="ABC_ATPase_put"/>
</dbReference>
<evidence type="ECO:0000259" key="2">
    <source>
        <dbReference type="Pfam" id="PF20446"/>
    </source>
</evidence>
<name>A0A949NDJ0_9FIRM</name>
<dbReference type="InterPro" id="IPR049069">
    <property type="entry name" value="MRB1590-like_C"/>
</dbReference>
<dbReference type="InterPro" id="IPR046833">
    <property type="entry name" value="ABC_N"/>
</dbReference>
<dbReference type="SUPFAM" id="SSF52540">
    <property type="entry name" value="P-loop containing nucleoside triphosphate hydrolases"/>
    <property type="match status" value="1"/>
</dbReference>
<dbReference type="PANTHER" id="PTHR38149">
    <property type="entry name" value="ATPASE"/>
    <property type="match status" value="1"/>
</dbReference>
<reference evidence="4" key="1">
    <citation type="submission" date="2021-06" db="EMBL/GenBank/DDBJ databases">
        <title>Description of novel taxa of the family Lachnospiraceae.</title>
        <authorList>
            <person name="Chaplin A.V."/>
            <person name="Sokolova S.R."/>
            <person name="Pikina A.P."/>
            <person name="Korzhanova M."/>
            <person name="Belova V."/>
            <person name="Korostin D."/>
            <person name="Efimov B.A."/>
        </authorList>
    </citation>
    <scope>NUCLEOTIDE SEQUENCE</scope>
    <source>
        <strain evidence="4">ASD5720</strain>
    </source>
</reference>
<dbReference type="InterPro" id="IPR046834">
    <property type="entry name" value="ABC_ATPase_C"/>
</dbReference>
<organism evidence="4 5">
    <name type="scientific">Diplocloster agilis</name>
    <dbReference type="NCBI Taxonomy" id="2850323"/>
    <lineage>
        <taxon>Bacteria</taxon>
        <taxon>Bacillati</taxon>
        <taxon>Bacillota</taxon>
        <taxon>Clostridia</taxon>
        <taxon>Lachnospirales</taxon>
        <taxon>Lachnospiraceae</taxon>
        <taxon>Diplocloster</taxon>
    </lineage>
</organism>
<keyword evidence="5" id="KW-1185">Reference proteome</keyword>
<sequence length="571" mass="64253">MKSSDELRQILKRIDHKSYGFYKDLAGGYNFGEYQLFIDHVQGDPFATPSRVRFVVERKFHQFPSRLYDEKCKKVALEDYLLRLLNRNIRAAEQRGMGSGKSGTITTCRPGQEMLERTAVAIGDKLEARIEVGFPARGRTILSDEMEKILFGLLPQIAERTFYYARLRQEELERRMELAVDQQAIAKELQLKKLVAFVADGSILPRLSGVSDLPMKDGIPFTSPESLRVEMNLPYHGRIQGMGIPRGITVITGGGYHGKSTLLRALEAGVYPHIPGDGREYVVTDATALKIRAEDGRCIHHCNISPFISHLPGGQNTDDFITENASGSTSQAANVIEGIEAGAKTLLIDEDTSATNFMIRDALMAKLVTDDKEPITPFIRRIRSLYEDAGISTVIVIGSSGDYLSVADTVLQLDHYRVKDVTARARELCRMENAQVRQQEEPFPQLLFERRLRAGGSGQHERDARGRRDDIKIKTGGRDYVMINHETIDLRYLEQLTDNGQTAALGYMMRIAIQQLLGGNRTVRQVVEHLYSLIDKNGIQSIVPPNYPAGHAVLPRPQEFYQCLNRYRLLK</sequence>
<dbReference type="Proteomes" id="UP000712157">
    <property type="component" value="Unassembled WGS sequence"/>
</dbReference>
<dbReference type="Pfam" id="PF21117">
    <property type="entry name" value="MRB1590_C"/>
    <property type="match status" value="1"/>
</dbReference>
<dbReference type="InterPro" id="IPR027417">
    <property type="entry name" value="P-loop_NTPase"/>
</dbReference>
<dbReference type="Pfam" id="PF20446">
    <property type="entry name" value="ABC_N"/>
    <property type="match status" value="1"/>
</dbReference>